<name>A0ACC0VHW6_9STRA</name>
<dbReference type="Proteomes" id="UP001163321">
    <property type="component" value="Chromosome 9"/>
</dbReference>
<comment type="caution">
    <text evidence="1">The sequence shown here is derived from an EMBL/GenBank/DDBJ whole genome shotgun (WGS) entry which is preliminary data.</text>
</comment>
<proteinExistence type="predicted"/>
<reference evidence="1 2" key="1">
    <citation type="journal article" date="2022" name="bioRxiv">
        <title>The genome of the oomycete Peronosclerospora sorghi, a cosmopolitan pathogen of maize and sorghum, is inflated with dispersed pseudogenes.</title>
        <authorList>
            <person name="Fletcher K."/>
            <person name="Martin F."/>
            <person name="Isakeit T."/>
            <person name="Cavanaugh K."/>
            <person name="Magill C."/>
            <person name="Michelmore R."/>
        </authorList>
    </citation>
    <scope>NUCLEOTIDE SEQUENCE [LARGE SCALE GENOMIC DNA]</scope>
    <source>
        <strain evidence="1">P6</strain>
    </source>
</reference>
<protein>
    <submittedName>
        <fullName evidence="1">Uncharacterized protein</fullName>
    </submittedName>
</protein>
<sequence>MYTIDRYVHNRYIMTLEKHTYALFGNRTLHVGYYTDVKNIPSLRQDLLDKKIDVALLNAHRIAGPFQVHAAASRAFLCDASSRLTTRSLHAEVVFNMSGSRNVLESFKRFGVRDDTTSIVVCVIDADEETLKQVETLVKGIQVPFEELGTRLTDEDVKLIKKFYKISELELEKSTLVDAVTCRIATKHCSK</sequence>
<keyword evidence="2" id="KW-1185">Reference proteome</keyword>
<gene>
    <name evidence="1" type="ORF">PsorP6_013865</name>
</gene>
<evidence type="ECO:0000313" key="2">
    <source>
        <dbReference type="Proteomes" id="UP001163321"/>
    </source>
</evidence>
<organism evidence="1 2">
    <name type="scientific">Peronosclerospora sorghi</name>
    <dbReference type="NCBI Taxonomy" id="230839"/>
    <lineage>
        <taxon>Eukaryota</taxon>
        <taxon>Sar</taxon>
        <taxon>Stramenopiles</taxon>
        <taxon>Oomycota</taxon>
        <taxon>Peronosporomycetes</taxon>
        <taxon>Peronosporales</taxon>
        <taxon>Peronosporaceae</taxon>
        <taxon>Peronosclerospora</taxon>
    </lineage>
</organism>
<evidence type="ECO:0000313" key="1">
    <source>
        <dbReference type="EMBL" id="KAI9906083.1"/>
    </source>
</evidence>
<dbReference type="EMBL" id="CM047588">
    <property type="protein sequence ID" value="KAI9906083.1"/>
    <property type="molecule type" value="Genomic_DNA"/>
</dbReference>
<accession>A0ACC0VHW6</accession>